<dbReference type="Proteomes" id="UP000179014">
    <property type="component" value="Unassembled WGS sequence"/>
</dbReference>
<dbReference type="EMBL" id="MFKN01000009">
    <property type="protein sequence ID" value="OGG41162.1"/>
    <property type="molecule type" value="Genomic_DNA"/>
</dbReference>
<dbReference type="STRING" id="1798474.A2118_02380"/>
<evidence type="ECO:0000313" key="2">
    <source>
        <dbReference type="EMBL" id="OGG41162.1"/>
    </source>
</evidence>
<proteinExistence type="predicted"/>
<sequence>MPFSKPIGDGLFELRIEGAATVRMLYGFCEGTAIVVFAGKKERPALRRKDITLAQRRFSLYCG</sequence>
<accession>A0A1F6BWL8</accession>
<name>A0A1F6BWL8_9BACT</name>
<gene>
    <name evidence="2" type="ORF">A2118_02380</name>
</gene>
<evidence type="ECO:0008006" key="4">
    <source>
        <dbReference type="Google" id="ProtNLM"/>
    </source>
</evidence>
<organism evidence="2 3">
    <name type="scientific">Candidatus Kaiserbacteria bacterium GWA2_50_9</name>
    <dbReference type="NCBI Taxonomy" id="1798474"/>
    <lineage>
        <taxon>Bacteria</taxon>
        <taxon>Candidatus Kaiseribacteriota</taxon>
    </lineage>
</organism>
<keyword evidence="1" id="KW-1133">Transmembrane helix</keyword>
<protein>
    <recommendedName>
        <fullName evidence="4">Addiction module toxin RelE</fullName>
    </recommendedName>
</protein>
<dbReference type="AlphaFoldDB" id="A0A1F6BWL8"/>
<dbReference type="InterPro" id="IPR009241">
    <property type="entry name" value="HigB-like"/>
</dbReference>
<evidence type="ECO:0000313" key="3">
    <source>
        <dbReference type="Proteomes" id="UP000179014"/>
    </source>
</evidence>
<keyword evidence="1" id="KW-0812">Transmembrane</keyword>
<feature type="transmembrane region" description="Helical" evidence="1">
    <location>
        <begin position="20"/>
        <end position="39"/>
    </location>
</feature>
<evidence type="ECO:0000256" key="1">
    <source>
        <dbReference type="SAM" id="Phobius"/>
    </source>
</evidence>
<keyword evidence="1" id="KW-0472">Membrane</keyword>
<comment type="caution">
    <text evidence="2">The sequence shown here is derived from an EMBL/GenBank/DDBJ whole genome shotgun (WGS) entry which is preliminary data.</text>
</comment>
<dbReference type="Pfam" id="PF05973">
    <property type="entry name" value="Gp49"/>
    <property type="match status" value="1"/>
</dbReference>
<reference evidence="2 3" key="1">
    <citation type="journal article" date="2016" name="Nat. Commun.">
        <title>Thousands of microbial genomes shed light on interconnected biogeochemical processes in an aquifer system.</title>
        <authorList>
            <person name="Anantharaman K."/>
            <person name="Brown C.T."/>
            <person name="Hug L.A."/>
            <person name="Sharon I."/>
            <person name="Castelle C.J."/>
            <person name="Probst A.J."/>
            <person name="Thomas B.C."/>
            <person name="Singh A."/>
            <person name="Wilkins M.J."/>
            <person name="Karaoz U."/>
            <person name="Brodie E.L."/>
            <person name="Williams K.H."/>
            <person name="Hubbard S.S."/>
            <person name="Banfield J.F."/>
        </authorList>
    </citation>
    <scope>NUCLEOTIDE SEQUENCE [LARGE SCALE GENOMIC DNA]</scope>
</reference>